<reference evidence="1" key="2">
    <citation type="journal article" date="2015" name="Data Brief">
        <title>Shoot transcriptome of the giant reed, Arundo donax.</title>
        <authorList>
            <person name="Barrero R.A."/>
            <person name="Guerrero F.D."/>
            <person name="Moolhuijzen P."/>
            <person name="Goolsby J.A."/>
            <person name="Tidwell J."/>
            <person name="Bellgard S.E."/>
            <person name="Bellgard M.I."/>
        </authorList>
    </citation>
    <scope>NUCLEOTIDE SEQUENCE</scope>
    <source>
        <tissue evidence="1">Shoot tissue taken approximately 20 cm above the soil surface</tissue>
    </source>
</reference>
<evidence type="ECO:0000313" key="1">
    <source>
        <dbReference type="EMBL" id="JAD79875.1"/>
    </source>
</evidence>
<organism evidence="1">
    <name type="scientific">Arundo donax</name>
    <name type="common">Giant reed</name>
    <name type="synonym">Donax arundinaceus</name>
    <dbReference type="NCBI Taxonomy" id="35708"/>
    <lineage>
        <taxon>Eukaryota</taxon>
        <taxon>Viridiplantae</taxon>
        <taxon>Streptophyta</taxon>
        <taxon>Embryophyta</taxon>
        <taxon>Tracheophyta</taxon>
        <taxon>Spermatophyta</taxon>
        <taxon>Magnoliopsida</taxon>
        <taxon>Liliopsida</taxon>
        <taxon>Poales</taxon>
        <taxon>Poaceae</taxon>
        <taxon>PACMAD clade</taxon>
        <taxon>Arundinoideae</taxon>
        <taxon>Arundineae</taxon>
        <taxon>Arundo</taxon>
    </lineage>
</organism>
<sequence>MVSISISFDDDCKEILIILAINRRLPLRTCHFQQMQQQIVVGCSSSEDDTCRSLVLCKIFVIVTVNFYQLMLFPPVASMTTTMTAQLISGRVTFIYCN</sequence>
<reference evidence="1" key="1">
    <citation type="submission" date="2014-09" db="EMBL/GenBank/DDBJ databases">
        <authorList>
            <person name="Magalhaes I.L.F."/>
            <person name="Oliveira U."/>
            <person name="Santos F.R."/>
            <person name="Vidigal T.H.D.A."/>
            <person name="Brescovit A.D."/>
            <person name="Santos A.J."/>
        </authorList>
    </citation>
    <scope>NUCLEOTIDE SEQUENCE</scope>
    <source>
        <tissue evidence="1">Shoot tissue taken approximately 20 cm above the soil surface</tissue>
    </source>
</reference>
<proteinExistence type="predicted"/>
<accession>A0A0A9D2J3</accession>
<dbReference type="EMBL" id="GBRH01218020">
    <property type="protein sequence ID" value="JAD79875.1"/>
    <property type="molecule type" value="Transcribed_RNA"/>
</dbReference>
<dbReference type="AlphaFoldDB" id="A0A0A9D2J3"/>
<protein>
    <submittedName>
        <fullName evidence="1">Uncharacterized protein</fullName>
    </submittedName>
</protein>
<name>A0A0A9D2J3_ARUDO</name>